<sequence length="188" mass="21559">MNYMPSRPDLSFDGLDDSVYKTKVSENETSISKTSKDIIEKPKTVRPSALIIEDWDTESDNDSNVPKGGKITEKSSNDADVDDAGKKTNEEPANKGERNGQGRRKEEASNKEEDQEILQDFRVARDNLLCNKGRFQVTPKNFKSFMQKDDFRYIERILVLLTKVSTARQKLVPAEPKLVERDYRLKLR</sequence>
<name>A0ABQ5H441_9ASTR</name>
<accession>A0ABQ5H441</accession>
<feature type="compositionally biased region" description="Basic and acidic residues" evidence="1">
    <location>
        <begin position="70"/>
        <end position="112"/>
    </location>
</feature>
<reference evidence="2" key="1">
    <citation type="journal article" date="2022" name="Int. J. Mol. Sci.">
        <title>Draft Genome of Tanacetum Coccineum: Genomic Comparison of Closely Related Tanacetum-Family Plants.</title>
        <authorList>
            <person name="Yamashiro T."/>
            <person name="Shiraishi A."/>
            <person name="Nakayama K."/>
            <person name="Satake H."/>
        </authorList>
    </citation>
    <scope>NUCLEOTIDE SEQUENCE</scope>
</reference>
<evidence type="ECO:0000256" key="1">
    <source>
        <dbReference type="SAM" id="MobiDB-lite"/>
    </source>
</evidence>
<dbReference type="EMBL" id="BQNB010019140">
    <property type="protein sequence ID" value="GJT82140.1"/>
    <property type="molecule type" value="Genomic_DNA"/>
</dbReference>
<proteinExistence type="predicted"/>
<dbReference type="Proteomes" id="UP001151760">
    <property type="component" value="Unassembled WGS sequence"/>
</dbReference>
<evidence type="ECO:0000313" key="2">
    <source>
        <dbReference type="EMBL" id="GJT82140.1"/>
    </source>
</evidence>
<keyword evidence="3" id="KW-1185">Reference proteome</keyword>
<reference evidence="2" key="2">
    <citation type="submission" date="2022-01" db="EMBL/GenBank/DDBJ databases">
        <authorList>
            <person name="Yamashiro T."/>
            <person name="Shiraishi A."/>
            <person name="Satake H."/>
            <person name="Nakayama K."/>
        </authorList>
    </citation>
    <scope>NUCLEOTIDE SEQUENCE</scope>
</reference>
<feature type="region of interest" description="Disordered" evidence="1">
    <location>
        <begin position="24"/>
        <end position="115"/>
    </location>
</feature>
<protein>
    <submittedName>
        <fullName evidence="2">Uncharacterized protein</fullName>
    </submittedName>
</protein>
<feature type="compositionally biased region" description="Basic and acidic residues" evidence="1">
    <location>
        <begin position="34"/>
        <end position="43"/>
    </location>
</feature>
<organism evidence="2 3">
    <name type="scientific">Tanacetum coccineum</name>
    <dbReference type="NCBI Taxonomy" id="301880"/>
    <lineage>
        <taxon>Eukaryota</taxon>
        <taxon>Viridiplantae</taxon>
        <taxon>Streptophyta</taxon>
        <taxon>Embryophyta</taxon>
        <taxon>Tracheophyta</taxon>
        <taxon>Spermatophyta</taxon>
        <taxon>Magnoliopsida</taxon>
        <taxon>eudicotyledons</taxon>
        <taxon>Gunneridae</taxon>
        <taxon>Pentapetalae</taxon>
        <taxon>asterids</taxon>
        <taxon>campanulids</taxon>
        <taxon>Asterales</taxon>
        <taxon>Asteraceae</taxon>
        <taxon>Asteroideae</taxon>
        <taxon>Anthemideae</taxon>
        <taxon>Anthemidinae</taxon>
        <taxon>Tanacetum</taxon>
    </lineage>
</organism>
<evidence type="ECO:0000313" key="3">
    <source>
        <dbReference type="Proteomes" id="UP001151760"/>
    </source>
</evidence>
<comment type="caution">
    <text evidence="2">The sequence shown here is derived from an EMBL/GenBank/DDBJ whole genome shotgun (WGS) entry which is preliminary data.</text>
</comment>
<gene>
    <name evidence="2" type="ORF">Tco_1056482</name>
</gene>